<evidence type="ECO:0000256" key="1">
    <source>
        <dbReference type="SAM" id="MobiDB-lite"/>
    </source>
</evidence>
<protein>
    <submittedName>
        <fullName evidence="2">Uncharacterized protein (DUF2336 family)</fullName>
    </submittedName>
</protein>
<dbReference type="Pfam" id="PF10098">
    <property type="entry name" value="DUF2336"/>
    <property type="match status" value="1"/>
</dbReference>
<evidence type="ECO:0000313" key="3">
    <source>
        <dbReference type="Proteomes" id="UP001230207"/>
    </source>
</evidence>
<dbReference type="EMBL" id="JAUSVF010000001">
    <property type="protein sequence ID" value="MDQ0319584.1"/>
    <property type="molecule type" value="Genomic_DNA"/>
</dbReference>
<feature type="region of interest" description="Disordered" evidence="1">
    <location>
        <begin position="296"/>
        <end position="335"/>
    </location>
</feature>
<gene>
    <name evidence="2" type="ORF">QO002_001722</name>
</gene>
<reference evidence="2 3" key="1">
    <citation type="submission" date="2023-07" db="EMBL/GenBank/DDBJ databases">
        <title>Genomic Encyclopedia of Type Strains, Phase IV (KMG-IV): sequencing the most valuable type-strain genomes for metagenomic binning, comparative biology and taxonomic classification.</title>
        <authorList>
            <person name="Goeker M."/>
        </authorList>
    </citation>
    <scope>NUCLEOTIDE SEQUENCE [LARGE SCALE GENOMIC DNA]</scope>
    <source>
        <strain evidence="2 3">DSM 1112</strain>
    </source>
</reference>
<keyword evidence="3" id="KW-1185">Reference proteome</keyword>
<feature type="compositionally biased region" description="Basic and acidic residues" evidence="1">
    <location>
        <begin position="326"/>
        <end position="335"/>
    </location>
</feature>
<proteinExistence type="predicted"/>
<dbReference type="InterPro" id="IPR019285">
    <property type="entry name" value="DUF2336"/>
</dbReference>
<name>A0ABU0BPB5_9HYPH</name>
<evidence type="ECO:0000313" key="2">
    <source>
        <dbReference type="EMBL" id="MDQ0319584.1"/>
    </source>
</evidence>
<dbReference type="RefSeq" id="WP_307228608.1">
    <property type="nucleotide sequence ID" value="NZ_JAUSVF010000001.1"/>
</dbReference>
<comment type="caution">
    <text evidence="2">The sequence shown here is derived from an EMBL/GenBank/DDBJ whole genome shotgun (WGS) entry which is preliminary data.</text>
</comment>
<organism evidence="2 3">
    <name type="scientific">Pararhizobium capsulatum DSM 1112</name>
    <dbReference type="NCBI Taxonomy" id="1121113"/>
    <lineage>
        <taxon>Bacteria</taxon>
        <taxon>Pseudomonadati</taxon>
        <taxon>Pseudomonadota</taxon>
        <taxon>Alphaproteobacteria</taxon>
        <taxon>Hyphomicrobiales</taxon>
        <taxon>Rhizobiaceae</taxon>
        <taxon>Rhizobium/Agrobacterium group</taxon>
        <taxon>Pararhizobium</taxon>
    </lineage>
</organism>
<sequence length="335" mass="36807">MATVTSFESLRHPRKSDLHQFAELFHPLFETSSDEARRQAAAALSRCPHVPATVALQIGSAPIGIAAIFLTRAPTIDDAVLLQIVQNQSTAHATAIARRDNLSVRLVDALVDRRQSAAAMPHVPLASDEPAAVEPPAEIAPQQQPVSQEAETTLIREEKLRNEIKALARKTQPRPQAPPRITVEPLDALNEALLVRFARLGEINLFASTLATALNSSSDLAERMLLDVSGLQLSMTLRALGMPDADLRVVLHAFYPDLDQRLGGTTRGDMLMSTLVPDLCRERLLGWLAVDRENDDDAQHQPYLAPERPADPRAQKPVNVGSQRSQRIDRQSARR</sequence>
<accession>A0ABU0BPB5</accession>
<dbReference type="Proteomes" id="UP001230207">
    <property type="component" value="Unassembled WGS sequence"/>
</dbReference>